<dbReference type="Proteomes" id="UP000334340">
    <property type="component" value="Unassembled WGS sequence"/>
</dbReference>
<protein>
    <recommendedName>
        <fullName evidence="3">CopG family transcriptional regulator</fullName>
    </recommendedName>
</protein>
<evidence type="ECO:0000313" key="1">
    <source>
        <dbReference type="EMBL" id="VUZ86521.1"/>
    </source>
</evidence>
<evidence type="ECO:0000313" key="2">
    <source>
        <dbReference type="Proteomes" id="UP000334340"/>
    </source>
</evidence>
<dbReference type="EMBL" id="CABIKM010000064">
    <property type="protein sequence ID" value="VUZ86521.1"/>
    <property type="molecule type" value="Genomic_DNA"/>
</dbReference>
<accession>A0A564ZMI7</accession>
<gene>
    <name evidence="1" type="ORF">MELA_02925</name>
</gene>
<keyword evidence="2" id="KW-1185">Reference proteome</keyword>
<evidence type="ECO:0008006" key="3">
    <source>
        <dbReference type="Google" id="ProtNLM"/>
    </source>
</evidence>
<dbReference type="AlphaFoldDB" id="A0A564ZMI7"/>
<reference evidence="1 2" key="1">
    <citation type="submission" date="2019-07" db="EMBL/GenBank/DDBJ databases">
        <authorList>
            <person name="Cremers G."/>
        </authorList>
    </citation>
    <scope>NUCLEOTIDE SEQUENCE [LARGE SCALE GENOMIC DNA]</scope>
</reference>
<proteinExistence type="predicted"/>
<name>A0A564ZMI7_9BACT</name>
<organism evidence="1 2">
    <name type="scientific">Candidatus Methylomirabilis lanthanidiphila</name>
    <dbReference type="NCBI Taxonomy" id="2211376"/>
    <lineage>
        <taxon>Bacteria</taxon>
        <taxon>Candidatus Methylomirabilota</taxon>
        <taxon>Candidatus Methylomirabilia</taxon>
        <taxon>Candidatus Methylomirabilales</taxon>
        <taxon>Candidatus Methylomirabilaceae</taxon>
        <taxon>Candidatus Methylomirabilis</taxon>
    </lineage>
</organism>
<sequence>MASEEMRKEYDFSKGVRGKFYRPGLKLSLPVYLDSEAMAFVQRIARKKKTDISTVVNKLILTDKHLAEVIE</sequence>